<dbReference type="GO" id="GO:0005634">
    <property type="term" value="C:nucleus"/>
    <property type="evidence" value="ECO:0007669"/>
    <property type="project" value="TreeGrafter"/>
</dbReference>
<dbReference type="Proteomes" id="UP000037035">
    <property type="component" value="Unassembled WGS sequence"/>
</dbReference>
<feature type="compositionally biased region" description="Basic and acidic residues" evidence="1">
    <location>
        <begin position="1020"/>
        <end position="1053"/>
    </location>
</feature>
<feature type="domain" description="PIN" evidence="2">
    <location>
        <begin position="332"/>
        <end position="470"/>
    </location>
</feature>
<proteinExistence type="predicted"/>
<feature type="region of interest" description="Disordered" evidence="1">
    <location>
        <begin position="15"/>
        <end position="68"/>
    </location>
</feature>
<dbReference type="AlphaFoldDB" id="A0A0L6V8T3"/>
<dbReference type="InterPro" id="IPR029060">
    <property type="entry name" value="PIN-like_dom_sf"/>
</dbReference>
<sequence length="1089" mass="121379">MIQYFKNELRQSVCPSTTINNQRGPRSTSIQVQAQPSSHHPTNTSNIPKIQPRSPPQPEIDPVQPAHTVPGKCPRSAVFMLIIRIIENQTNGTDITLITIIHHYPTNNTISTLTPQSIPLPARKNSSVFPSLTKIILLSIAAVVVREHLFNSHLKTENRLEINQGSLQNLTNLIPAGLRWWYVPIPTKTIHFPQVLSNMENKCTQHTDSNNHPAPLKLNPWNSNQPPINPSSRISQPLIRHHSRAIANLPQRAMLLSSNPFAVLGSPPMDAGPSHNTDVSHQLNFRKPNLPFQKTKRQPFRRQNCPLVLLQDDLPKLKVGHYCLLLHQIDKIDIVLDTNILLAYQHFLRALVPLLDSSSRLLVPAAVINELDLQKNRQHLVEVYEAGKCSSQRTMGSLARQVTKWLLDLVKPGLSHVVLQKIDEESDELKKNEDADTRILSYAHQLHRQARSHNPGQVVALLSNDNILRLRARSEGICSLAMEDFRHSPRQILACIRDIAPRYANPAIQPPPNTSLLNHSLARRALAPEPNLTNNLHRLTAKTCVPSGLDAQFTFTSLLPGSRQPATSTASIGPDQELIRLKSQIQRARSCVGCKSAIGSPPQVCLNTHVPTSHHTSLSVCIVHQVSPDQIHHYCPVCCEIICKGCMNVTECDWNCSGPFHGTECQTIKCCPIGRASIWIELMGQLDSCYLRNQYKISLKCGPKVTHHYGDEALIHYMRAAHALLIVSADEDERSRFLESILISSTMIDVLSQIFLCAPLLSWQLRSELFLSAIDVVRGILQNLAQPWKVLNSEFIKSKTSGISLLDHRPHLIVWRKTMETTNRPNATEAKIKELHNLFPNLMANVNRILHNQPGSSSATLQELLDHAVSVPLCYVLENLFQAAIEMETRQVDDHSVTLAGDIQVTIPLSADLVRMTSALMDLQNLYESHVVAQVNSTVTREPDSFDASKCHIDHSEADLTSSRKETFQADDRNVVRDRTKNPNSKIKRAHGIKCVEENVCRSQAMDDGRNLGTRNAKGKQKEKASHKRQNETKENSKSDVKTGGDTTSRTDSHSNSPGAKIAGEIDTLSTSPLDSDGSDDSSDIIILN</sequence>
<evidence type="ECO:0000259" key="2">
    <source>
        <dbReference type="SMART" id="SM00670"/>
    </source>
</evidence>
<feature type="compositionally biased region" description="Low complexity" evidence="1">
    <location>
        <begin position="1066"/>
        <end position="1076"/>
    </location>
</feature>
<feature type="region of interest" description="Disordered" evidence="1">
    <location>
        <begin position="957"/>
        <end position="989"/>
    </location>
</feature>
<gene>
    <name evidence="3" type="ORF">VP01_2221g2</name>
</gene>
<dbReference type="PANTHER" id="PTHR16161">
    <property type="entry name" value="TRANSCRIPTIONAL PROTEIN SWT1"/>
    <property type="match status" value="1"/>
</dbReference>
<evidence type="ECO:0000313" key="4">
    <source>
        <dbReference type="Proteomes" id="UP000037035"/>
    </source>
</evidence>
<dbReference type="VEuPathDB" id="FungiDB:VP01_2221g2"/>
<keyword evidence="4" id="KW-1185">Reference proteome</keyword>
<organism evidence="3 4">
    <name type="scientific">Puccinia sorghi</name>
    <dbReference type="NCBI Taxonomy" id="27349"/>
    <lineage>
        <taxon>Eukaryota</taxon>
        <taxon>Fungi</taxon>
        <taxon>Dikarya</taxon>
        <taxon>Basidiomycota</taxon>
        <taxon>Pucciniomycotina</taxon>
        <taxon>Pucciniomycetes</taxon>
        <taxon>Pucciniales</taxon>
        <taxon>Pucciniaceae</taxon>
        <taxon>Puccinia</taxon>
    </lineage>
</organism>
<feature type="region of interest" description="Disordered" evidence="1">
    <location>
        <begin position="1006"/>
        <end position="1089"/>
    </location>
</feature>
<feature type="compositionally biased region" description="Polar residues" evidence="1">
    <location>
        <begin position="15"/>
        <end position="48"/>
    </location>
</feature>
<dbReference type="GO" id="GO:0004540">
    <property type="term" value="F:RNA nuclease activity"/>
    <property type="evidence" value="ECO:0007669"/>
    <property type="project" value="UniProtKB-ARBA"/>
</dbReference>
<accession>A0A0L6V8T3</accession>
<dbReference type="Gene3D" id="3.40.50.1010">
    <property type="entry name" value="5'-nuclease"/>
    <property type="match status" value="1"/>
</dbReference>
<dbReference type="STRING" id="27349.A0A0L6V8T3"/>
<reference evidence="3 4" key="1">
    <citation type="submission" date="2015-08" db="EMBL/GenBank/DDBJ databases">
        <title>Next Generation Sequencing and Analysis of the Genome of Puccinia sorghi L Schw, the Causal Agent of Maize Common Rust.</title>
        <authorList>
            <person name="Rochi L."/>
            <person name="Burguener G."/>
            <person name="Darino M."/>
            <person name="Turjanski A."/>
            <person name="Kreff E."/>
            <person name="Dieguez M.J."/>
            <person name="Sacco F."/>
        </authorList>
    </citation>
    <scope>NUCLEOTIDE SEQUENCE [LARGE SCALE GENOMIC DNA]</scope>
    <source>
        <strain evidence="3 4">RO10H11247</strain>
    </source>
</reference>
<dbReference type="EMBL" id="LAVV01007083">
    <property type="protein sequence ID" value="KNZ57173.1"/>
    <property type="molecule type" value="Genomic_DNA"/>
</dbReference>
<dbReference type="InterPro" id="IPR002716">
    <property type="entry name" value="PIN_dom"/>
</dbReference>
<dbReference type="OrthoDB" id="2017974at2759"/>
<dbReference type="InterPro" id="IPR052626">
    <property type="entry name" value="SWT1_Regulator"/>
</dbReference>
<evidence type="ECO:0000256" key="1">
    <source>
        <dbReference type="SAM" id="MobiDB-lite"/>
    </source>
</evidence>
<dbReference type="PANTHER" id="PTHR16161:SF0">
    <property type="entry name" value="TRANSCRIPTIONAL PROTEIN SWT1"/>
    <property type="match status" value="1"/>
</dbReference>
<dbReference type="SUPFAM" id="SSF88723">
    <property type="entry name" value="PIN domain-like"/>
    <property type="match status" value="1"/>
</dbReference>
<evidence type="ECO:0000313" key="3">
    <source>
        <dbReference type="EMBL" id="KNZ57173.1"/>
    </source>
</evidence>
<dbReference type="Pfam" id="PF13638">
    <property type="entry name" value="PIN_4"/>
    <property type="match status" value="1"/>
</dbReference>
<name>A0A0L6V8T3_9BASI</name>
<dbReference type="SMART" id="SM00670">
    <property type="entry name" value="PINc"/>
    <property type="match status" value="1"/>
</dbReference>
<comment type="caution">
    <text evidence="3">The sequence shown here is derived from an EMBL/GenBank/DDBJ whole genome shotgun (WGS) entry which is preliminary data.</text>
</comment>
<protein>
    <recommendedName>
        <fullName evidence="2">PIN domain-containing protein</fullName>
    </recommendedName>
</protein>
<feature type="compositionally biased region" description="Basic and acidic residues" evidence="1">
    <location>
        <begin position="957"/>
        <end position="981"/>
    </location>
</feature>